<keyword evidence="4 6" id="KW-1133">Transmembrane helix</keyword>
<dbReference type="GO" id="GO:0015205">
    <property type="term" value="F:nucleobase transmembrane transporter activity"/>
    <property type="evidence" value="ECO:0007669"/>
    <property type="project" value="TreeGrafter"/>
</dbReference>
<feature type="transmembrane region" description="Helical" evidence="6">
    <location>
        <begin position="111"/>
        <end position="131"/>
    </location>
</feature>
<evidence type="ECO:0000313" key="10">
    <source>
        <dbReference type="Proteomes" id="UP000285981"/>
    </source>
</evidence>
<dbReference type="Gene3D" id="1.10.4160.10">
    <property type="entry name" value="Hydantoin permease"/>
    <property type="match status" value="1"/>
</dbReference>
<comment type="subcellular location">
    <subcellularLocation>
        <location evidence="1">Membrane</location>
        <topology evidence="1">Multi-pass membrane protein</topology>
    </subcellularLocation>
</comment>
<evidence type="ECO:0000256" key="2">
    <source>
        <dbReference type="ARBA" id="ARBA00008974"/>
    </source>
</evidence>
<feature type="transmembrane region" description="Helical" evidence="6">
    <location>
        <begin position="415"/>
        <end position="437"/>
    </location>
</feature>
<evidence type="ECO:0000256" key="1">
    <source>
        <dbReference type="ARBA" id="ARBA00004141"/>
    </source>
</evidence>
<gene>
    <name evidence="7" type="ORF">DWX78_00010</name>
    <name evidence="8" type="ORF">DWZ24_15510</name>
</gene>
<feature type="transmembrane region" description="Helical" evidence="6">
    <location>
        <begin position="228"/>
        <end position="249"/>
    </location>
</feature>
<evidence type="ECO:0000313" key="7">
    <source>
        <dbReference type="EMBL" id="RGS73995.1"/>
    </source>
</evidence>
<evidence type="ECO:0000256" key="3">
    <source>
        <dbReference type="ARBA" id="ARBA00022692"/>
    </source>
</evidence>
<keyword evidence="5 6" id="KW-0472">Membrane</keyword>
<proteinExistence type="inferred from homology"/>
<dbReference type="Pfam" id="PF02133">
    <property type="entry name" value="Transp_cyt_pur"/>
    <property type="match status" value="1"/>
</dbReference>
<dbReference type="InterPro" id="IPR045225">
    <property type="entry name" value="Uracil/uridine/allantoin_perm"/>
</dbReference>
<sequence length="489" mass="53620">MIYTCMRRNNMAKNQNNSDEQYTKEATFGTLPVRKSERQYGMLDAFLVLSGYGVATWCYTQGTFQAAYCNFKQLLTTTFAANIFILALYLLPVLFATKYGVDMWQWLKSTFGTRGAGVVALVLTAVNFPWFGQCAEIFANTIDNLVRMAGFTPPAVLHKPMGLLCIILGTIVAIAGPLVIKWANRVIVPLLLLVGVAVCIVAFTSVPLSDIFAYEPDLSFLGNDSNAAYAIACEAGLAFGMSWCASTAVTPRLCKKERDGYWATVGAYGVVAPFFVMAGGVLGIATFVKTGVMGNDITEMLVTLSSPGMALATLALVIFANIATQGTGSYMWSVVLKSTFPKVKFNTIAIVLGVYAGIMVIWGQLLDYIGAMITIAAFFYGPVMGIMFVDYFFIRKRKVSLRAVYELEGHDCYEYTKGFNIVAFVCAVAGIIGDLLIFDPIAYIPKNPVFNYATCTFFGFLFTAVLFFVVNQIPAIRKYMIQDRDDITV</sequence>
<evidence type="ECO:0000313" key="9">
    <source>
        <dbReference type="Proteomes" id="UP000285652"/>
    </source>
</evidence>
<evidence type="ECO:0000256" key="6">
    <source>
        <dbReference type="SAM" id="Phobius"/>
    </source>
</evidence>
<protein>
    <submittedName>
        <fullName evidence="8">Permease</fullName>
    </submittedName>
</protein>
<accession>A0A415U4C3</accession>
<feature type="transmembrane region" description="Helical" evidence="6">
    <location>
        <begin position="161"/>
        <end position="180"/>
    </location>
</feature>
<feature type="transmembrane region" description="Helical" evidence="6">
    <location>
        <begin position="343"/>
        <end position="362"/>
    </location>
</feature>
<dbReference type="EMBL" id="QRQQ01000021">
    <property type="protein sequence ID" value="RHN12903.1"/>
    <property type="molecule type" value="Genomic_DNA"/>
</dbReference>
<dbReference type="EMBL" id="QRVU01000001">
    <property type="protein sequence ID" value="RGS73995.1"/>
    <property type="molecule type" value="Genomic_DNA"/>
</dbReference>
<dbReference type="Proteomes" id="UP000285652">
    <property type="component" value="Unassembled WGS sequence"/>
</dbReference>
<evidence type="ECO:0000256" key="4">
    <source>
        <dbReference type="ARBA" id="ARBA00022989"/>
    </source>
</evidence>
<reference evidence="9 10" key="1">
    <citation type="submission" date="2018-08" db="EMBL/GenBank/DDBJ databases">
        <title>A genome reference for cultivated species of the human gut microbiota.</title>
        <authorList>
            <person name="Zou Y."/>
            <person name="Xue W."/>
            <person name="Luo G."/>
        </authorList>
    </citation>
    <scope>NUCLEOTIDE SEQUENCE [LARGE SCALE GENOMIC DNA]</scope>
    <source>
        <strain evidence="7 10">AF21-25</strain>
        <strain evidence="8 9">AF31-13BH</strain>
    </source>
</reference>
<dbReference type="Proteomes" id="UP000285981">
    <property type="component" value="Unassembled WGS sequence"/>
</dbReference>
<dbReference type="AlphaFoldDB" id="A0A415U4C3"/>
<evidence type="ECO:0000313" key="8">
    <source>
        <dbReference type="EMBL" id="RHN12903.1"/>
    </source>
</evidence>
<feature type="transmembrane region" description="Helical" evidence="6">
    <location>
        <begin position="40"/>
        <end position="59"/>
    </location>
</feature>
<feature type="transmembrane region" description="Helical" evidence="6">
    <location>
        <begin position="300"/>
        <end position="322"/>
    </location>
</feature>
<feature type="transmembrane region" description="Helical" evidence="6">
    <location>
        <begin position="368"/>
        <end position="394"/>
    </location>
</feature>
<keyword evidence="3 6" id="KW-0812">Transmembrane</keyword>
<comment type="similarity">
    <text evidence="2">Belongs to the purine-cytosine permease (2.A.39) family.</text>
</comment>
<dbReference type="GO" id="GO:0005886">
    <property type="term" value="C:plasma membrane"/>
    <property type="evidence" value="ECO:0007669"/>
    <property type="project" value="TreeGrafter"/>
</dbReference>
<dbReference type="InterPro" id="IPR001248">
    <property type="entry name" value="Pur-cyt_permease"/>
</dbReference>
<comment type="caution">
    <text evidence="8">The sequence shown here is derived from an EMBL/GenBank/DDBJ whole genome shotgun (WGS) entry which is preliminary data.</text>
</comment>
<feature type="transmembrane region" description="Helical" evidence="6">
    <location>
        <begin position="261"/>
        <end position="288"/>
    </location>
</feature>
<feature type="transmembrane region" description="Helical" evidence="6">
    <location>
        <begin position="449"/>
        <end position="470"/>
    </location>
</feature>
<dbReference type="PANTHER" id="PTHR30618:SF0">
    <property type="entry name" value="PURINE-URACIL PERMEASE NCS1"/>
    <property type="match status" value="1"/>
</dbReference>
<organism evidence="8 9">
    <name type="scientific">Dorea formicigenerans</name>
    <dbReference type="NCBI Taxonomy" id="39486"/>
    <lineage>
        <taxon>Bacteria</taxon>
        <taxon>Bacillati</taxon>
        <taxon>Bacillota</taxon>
        <taxon>Clostridia</taxon>
        <taxon>Lachnospirales</taxon>
        <taxon>Lachnospiraceae</taxon>
        <taxon>Dorea</taxon>
    </lineage>
</organism>
<feature type="transmembrane region" description="Helical" evidence="6">
    <location>
        <begin position="187"/>
        <end position="208"/>
    </location>
</feature>
<evidence type="ECO:0000256" key="5">
    <source>
        <dbReference type="ARBA" id="ARBA00023136"/>
    </source>
</evidence>
<name>A0A415U4C3_9FIRM</name>
<feature type="transmembrane region" description="Helical" evidence="6">
    <location>
        <begin position="79"/>
        <end position="99"/>
    </location>
</feature>
<dbReference type="PANTHER" id="PTHR30618">
    <property type="entry name" value="NCS1 FAMILY PURINE/PYRIMIDINE TRANSPORTER"/>
    <property type="match status" value="1"/>
</dbReference>